<protein>
    <submittedName>
        <fullName evidence="1">Uncharacterized protein</fullName>
    </submittedName>
</protein>
<dbReference type="RefSeq" id="WP_092317556.1">
    <property type="nucleotide sequence ID" value="NZ_FOKY01000001.1"/>
</dbReference>
<organism evidence="1 2">
    <name type="scientific">Brevinema andersonii</name>
    <dbReference type="NCBI Taxonomy" id="34097"/>
    <lineage>
        <taxon>Bacteria</taxon>
        <taxon>Pseudomonadati</taxon>
        <taxon>Spirochaetota</taxon>
        <taxon>Spirochaetia</taxon>
        <taxon>Brevinematales</taxon>
        <taxon>Brevinemataceae</taxon>
        <taxon>Brevinema</taxon>
    </lineage>
</organism>
<gene>
    <name evidence="1" type="ORF">SAMN02745150_00273</name>
</gene>
<dbReference type="Proteomes" id="UP000240042">
    <property type="component" value="Unassembled WGS sequence"/>
</dbReference>
<accession>A0A1I1D3S8</accession>
<dbReference type="AlphaFoldDB" id="A0A1I1D3S8"/>
<proteinExistence type="predicted"/>
<keyword evidence="2" id="KW-1185">Reference proteome</keyword>
<evidence type="ECO:0000313" key="1">
    <source>
        <dbReference type="EMBL" id="SFB69447.1"/>
    </source>
</evidence>
<reference evidence="2" key="1">
    <citation type="submission" date="2016-10" db="EMBL/GenBank/DDBJ databases">
        <authorList>
            <person name="Varghese N."/>
            <person name="Submissions S."/>
        </authorList>
    </citation>
    <scope>NUCLEOTIDE SEQUENCE [LARGE SCALE GENOMIC DNA]</scope>
    <source>
        <strain evidence="2">ATCC 43811</strain>
    </source>
</reference>
<evidence type="ECO:0000313" key="2">
    <source>
        <dbReference type="Proteomes" id="UP000240042"/>
    </source>
</evidence>
<name>A0A1I1D3S8_BREAD</name>
<dbReference type="EMBL" id="FOKY01000001">
    <property type="protein sequence ID" value="SFB69447.1"/>
    <property type="molecule type" value="Genomic_DNA"/>
</dbReference>
<sequence length="125" mass="14860">MPKIVKVRTFFDNIVKYYLINSKTTLQKGMLFVATTKFGQDLTEITCPKCKTISNQEREEILQFYRTNKKKSIFFEPVLDHPAKDFEIKNYHTNQTYAQEHMKILKQKIEEYNLEMKIISLLSAE</sequence>